<dbReference type="Gene3D" id="1.10.10.10">
    <property type="entry name" value="Winged helix-like DNA-binding domain superfamily/Winged helix DNA-binding domain"/>
    <property type="match status" value="2"/>
</dbReference>
<sequence>MRERGEPDPWPTSQAVWQEWLIEAIGKIKGQKQRPSAERICHAVRQTHTKSTGPVLRDEVIVARLNQAVADAKILKVCNKGQTSYKEPGHHTRQLALNKNTDLTKVLIKSLRELAESGGSTLPTIEKYVRQSFAGATDVNLSKLLRLAAHKAVAKGLLSQDGHYYTVTARRDAETPRRKRRSSFASSTPVPPGGDSDFSDGDSGHPLDDDEEPDDLHNRTHSSMHSTTLFCSECLGTSEKNGQGEHENLISCSECGSSVHPSCLKRAGTSSLKEEEDWLCSECKSCNICGERAEIDPLLICNVCEQGFHAHCVDPPVEKRPKIWSCSNCAARRKSKLGTKSADVSLKKGRKRVDSSSSEEAAEHEETEEIEKIPPPPGVTVRDVELFKKVQQTTAEALKVSSIGNNDSSLGGAARCPASIQFGKYDIQTWYSSPYPQEYARLSKLFLCEFCLKYMKSRSILDRHMTKCFWRHPPATEIYRKDNLSVFEVDGNVNKIYCQNLCLLAKLFLDHKTLYYDVEPFLFYVLTINDRKGCHLIGYFSKEKLCQQKYNVSCIMTMPQYQRQGYGRFLIHFSYLLSKQEGQPGTPEKPLSDLGKVSYHAYWKSVCLDYLHARRTDGSLCLQKMSQDTGLTPLDIAETLQRMEMLRKKPDGKVVLCIDWSMVKAYADRVASQQSRLELDPEALRWSPLVGNSVVGSDEDHSMMSDTAADTPQESENISEINNDSVSTVKKRGRKPGKKPVKKKQVEKKTHKVEPRLRARPQQQQQHDEPVEVDKKIEPATNRRKVLVIEEDEISSNDWLRPRKRRHVETVEPVAIKQEPGAKTSRASTSKAEEQRPEVVKVVAASSPLPVASPQLTTTVKTKQRGRPRKYARPIENTPTVSSENMEVMREEESQSASKVPCQSEQDHAVSPVPQSGEEEEQKEIVSRCQM</sequence>
<evidence type="ECO:0000256" key="13">
    <source>
        <dbReference type="ARBA" id="ARBA00022853"/>
    </source>
</evidence>
<dbReference type="AlphaFoldDB" id="A0A164LT69"/>
<dbReference type="InterPro" id="IPR011011">
    <property type="entry name" value="Znf_FYVE_PHD"/>
</dbReference>
<dbReference type="GO" id="GO:0070776">
    <property type="term" value="C:MOZ/MORF histone acetyltransferase complex"/>
    <property type="evidence" value="ECO:0007669"/>
    <property type="project" value="TreeGrafter"/>
</dbReference>
<keyword evidence="7 26" id="KW-0808">Transferase</keyword>
<evidence type="ECO:0000256" key="1">
    <source>
        <dbReference type="ARBA" id="ARBA00004123"/>
    </source>
</evidence>
<dbReference type="InterPro" id="IPR005818">
    <property type="entry name" value="Histone_H1/H5_H15"/>
</dbReference>
<dbReference type="Pfam" id="PF00628">
    <property type="entry name" value="PHD"/>
    <property type="match status" value="2"/>
</dbReference>
<evidence type="ECO:0000256" key="4">
    <source>
        <dbReference type="ARBA" id="ARBA00022491"/>
    </source>
</evidence>
<evidence type="ECO:0000259" key="23">
    <source>
        <dbReference type="PROSITE" id="PS51504"/>
    </source>
</evidence>
<keyword evidence="10 19" id="KW-0863">Zinc-finger</keyword>
<evidence type="ECO:0000256" key="17">
    <source>
        <dbReference type="ARBA" id="ARBA00048017"/>
    </source>
</evidence>
<feature type="compositionally biased region" description="Polar residues" evidence="20">
    <location>
        <begin position="895"/>
        <end position="904"/>
    </location>
</feature>
<feature type="domain" description="PHD-type" evidence="21">
    <location>
        <begin position="228"/>
        <end position="286"/>
    </location>
</feature>
<evidence type="ECO:0000256" key="3">
    <source>
        <dbReference type="ARBA" id="ARBA00013184"/>
    </source>
</evidence>
<keyword evidence="4" id="KW-0678">Repressor</keyword>
<comment type="catalytic activity">
    <reaction evidence="17">
        <text>L-lysyl-[protein] + acetyl-CoA = N(6)-acetyl-L-lysyl-[protein] + CoA + H(+)</text>
        <dbReference type="Rhea" id="RHEA:45948"/>
        <dbReference type="Rhea" id="RHEA-COMP:9752"/>
        <dbReference type="Rhea" id="RHEA-COMP:10731"/>
        <dbReference type="ChEBI" id="CHEBI:15378"/>
        <dbReference type="ChEBI" id="CHEBI:29969"/>
        <dbReference type="ChEBI" id="CHEBI:57287"/>
        <dbReference type="ChEBI" id="CHEBI:57288"/>
        <dbReference type="ChEBI" id="CHEBI:61930"/>
        <dbReference type="EC" id="2.3.1.48"/>
    </reaction>
</comment>
<evidence type="ECO:0000256" key="11">
    <source>
        <dbReference type="ARBA" id="ARBA00022833"/>
    </source>
</evidence>
<dbReference type="GO" id="GO:0003677">
    <property type="term" value="F:DNA binding"/>
    <property type="evidence" value="ECO:0007669"/>
    <property type="project" value="InterPro"/>
</dbReference>
<evidence type="ECO:0000313" key="27">
    <source>
        <dbReference type="Proteomes" id="UP000076858"/>
    </source>
</evidence>
<dbReference type="Pfam" id="PF17772">
    <property type="entry name" value="zf-MYST"/>
    <property type="match status" value="1"/>
</dbReference>
<dbReference type="GO" id="GO:0006334">
    <property type="term" value="P:nucleosome assembly"/>
    <property type="evidence" value="ECO:0007669"/>
    <property type="project" value="InterPro"/>
</dbReference>
<dbReference type="FunFam" id="3.40.630.30:FF:000001">
    <property type="entry name" value="Histone acetyltransferase"/>
    <property type="match status" value="1"/>
</dbReference>
<keyword evidence="6" id="KW-0597">Phosphoprotein</keyword>
<dbReference type="SUPFAM" id="SSF46785">
    <property type="entry name" value="Winged helix' DNA-binding domain"/>
    <property type="match status" value="1"/>
</dbReference>
<dbReference type="SMART" id="SM00249">
    <property type="entry name" value="PHD"/>
    <property type="match status" value="2"/>
</dbReference>
<keyword evidence="12" id="KW-0832">Ubl conjugation</keyword>
<evidence type="ECO:0000256" key="15">
    <source>
        <dbReference type="ARBA" id="ARBA00023159"/>
    </source>
</evidence>
<name>A0A164LT69_9CRUS</name>
<evidence type="ECO:0000256" key="7">
    <source>
        <dbReference type="ARBA" id="ARBA00022679"/>
    </source>
</evidence>
<dbReference type="FunFam" id="1.10.10.10:FF:000801">
    <property type="entry name" value="Histone acetyltransferase"/>
    <property type="match status" value="1"/>
</dbReference>
<dbReference type="GO" id="GO:0006357">
    <property type="term" value="P:regulation of transcription by RNA polymerase II"/>
    <property type="evidence" value="ECO:0007669"/>
    <property type="project" value="TreeGrafter"/>
</dbReference>
<feature type="region of interest" description="Disordered" evidence="20">
    <location>
        <begin position="853"/>
        <end position="931"/>
    </location>
</feature>
<dbReference type="CDD" id="cd04301">
    <property type="entry name" value="NAT_SF"/>
    <property type="match status" value="1"/>
</dbReference>
<dbReference type="GO" id="GO:0003682">
    <property type="term" value="F:chromatin binding"/>
    <property type="evidence" value="ECO:0007669"/>
    <property type="project" value="TreeGrafter"/>
</dbReference>
<feature type="domain" description="H15" evidence="23">
    <location>
        <begin position="99"/>
        <end position="169"/>
    </location>
</feature>
<evidence type="ECO:0000256" key="16">
    <source>
        <dbReference type="ARBA" id="ARBA00023242"/>
    </source>
</evidence>
<evidence type="ECO:0000256" key="18">
    <source>
        <dbReference type="PIRSR" id="PIRSR602717-51"/>
    </source>
</evidence>
<dbReference type="Gene3D" id="3.30.40.10">
    <property type="entry name" value="Zinc/RING finger domain, C3HC4 (zinc finger)"/>
    <property type="match status" value="1"/>
</dbReference>
<dbReference type="InterPro" id="IPR040706">
    <property type="entry name" value="Zf-MYST"/>
</dbReference>
<dbReference type="InterPro" id="IPR036390">
    <property type="entry name" value="WH_DNA-bd_sf"/>
</dbReference>
<evidence type="ECO:0000256" key="6">
    <source>
        <dbReference type="ARBA" id="ARBA00022553"/>
    </source>
</evidence>
<accession>A0A164LT69</accession>
<dbReference type="Gene3D" id="3.40.630.30">
    <property type="match status" value="1"/>
</dbReference>
<keyword evidence="15" id="KW-0010">Activator</keyword>
<feature type="compositionally biased region" description="Basic and acidic residues" evidence="20">
    <location>
        <begin position="766"/>
        <end position="778"/>
    </location>
</feature>
<evidence type="ECO:0000259" key="22">
    <source>
        <dbReference type="PROSITE" id="PS50081"/>
    </source>
</evidence>
<dbReference type="InterPro" id="IPR002219">
    <property type="entry name" value="PKC_DAG/PE"/>
</dbReference>
<dbReference type="InterPro" id="IPR001965">
    <property type="entry name" value="Znf_PHD"/>
</dbReference>
<keyword evidence="13" id="KW-0156">Chromatin regulator</keyword>
<evidence type="ECO:0000256" key="9">
    <source>
        <dbReference type="ARBA" id="ARBA00022737"/>
    </source>
</evidence>
<keyword evidence="11" id="KW-0862">Zinc</keyword>
<dbReference type="PROSITE" id="PS50081">
    <property type="entry name" value="ZF_DAG_PE_2"/>
    <property type="match status" value="1"/>
</dbReference>
<protein>
    <recommendedName>
        <fullName evidence="3">histone acetyltransferase</fullName>
        <ecNumber evidence="3">2.3.1.48</ecNumber>
    </recommendedName>
</protein>
<dbReference type="PROSITE" id="PS52014">
    <property type="entry name" value="SAMD1_WH"/>
    <property type="match status" value="1"/>
</dbReference>
<feature type="active site" description="Proton donor/acceptor" evidence="18">
    <location>
        <position position="588"/>
    </location>
</feature>
<feature type="compositionally biased region" description="Basic residues" evidence="20">
    <location>
        <begin position="862"/>
        <end position="872"/>
    </location>
</feature>
<comment type="similarity">
    <text evidence="2">Belongs to the MYST (SAS/MOZ) family.</text>
</comment>
<feature type="region of interest" description="Disordered" evidence="20">
    <location>
        <begin position="810"/>
        <end position="838"/>
    </location>
</feature>
<dbReference type="PROSITE" id="PS51726">
    <property type="entry name" value="MYST_HAT"/>
    <property type="match status" value="1"/>
</dbReference>
<dbReference type="Pfam" id="PF21524">
    <property type="entry name" value="SAMD1_WH"/>
    <property type="match status" value="1"/>
</dbReference>
<feature type="region of interest" description="Disordered" evidence="20">
    <location>
        <begin position="348"/>
        <end position="379"/>
    </location>
</feature>
<feature type="domain" description="MYST-type HAT" evidence="24">
    <location>
        <begin position="412"/>
        <end position="688"/>
    </location>
</feature>
<dbReference type="InterPro" id="IPR016181">
    <property type="entry name" value="Acyl_CoA_acyltransferase"/>
</dbReference>
<dbReference type="SMART" id="SM00526">
    <property type="entry name" value="H15"/>
    <property type="match status" value="1"/>
</dbReference>
<evidence type="ECO:0000256" key="2">
    <source>
        <dbReference type="ARBA" id="ARBA00010107"/>
    </source>
</evidence>
<evidence type="ECO:0000259" key="25">
    <source>
        <dbReference type="PROSITE" id="PS52014"/>
    </source>
</evidence>
<evidence type="ECO:0000256" key="5">
    <source>
        <dbReference type="ARBA" id="ARBA00022499"/>
    </source>
</evidence>
<dbReference type="GO" id="GO:0010484">
    <property type="term" value="F:histone H3 acetyltransferase activity"/>
    <property type="evidence" value="ECO:0007669"/>
    <property type="project" value="TreeGrafter"/>
</dbReference>
<keyword evidence="8" id="KW-0479">Metal-binding</keyword>
<dbReference type="PROSITE" id="PS51504">
    <property type="entry name" value="H15"/>
    <property type="match status" value="1"/>
</dbReference>
<dbReference type="InterPro" id="IPR036388">
    <property type="entry name" value="WH-like_DNA-bd_sf"/>
</dbReference>
<dbReference type="SUPFAM" id="SSF57903">
    <property type="entry name" value="FYVE/PHD zinc finger"/>
    <property type="match status" value="2"/>
</dbReference>
<dbReference type="EC" id="2.3.1.48" evidence="3"/>
<feature type="domain" description="PHD-type" evidence="21">
    <location>
        <begin position="283"/>
        <end position="332"/>
    </location>
</feature>
<evidence type="ECO:0000256" key="19">
    <source>
        <dbReference type="PROSITE-ProRule" id="PRU00146"/>
    </source>
</evidence>
<gene>
    <name evidence="26" type="ORF">APZ42_032691</name>
</gene>
<evidence type="ECO:0000256" key="12">
    <source>
        <dbReference type="ARBA" id="ARBA00022843"/>
    </source>
</evidence>
<feature type="domain" description="Phorbol-ester/DAG-type" evidence="22">
    <location>
        <begin position="216"/>
        <end position="271"/>
    </location>
</feature>
<feature type="domain" description="SAMD1-like winged helix (WH)" evidence="25">
    <location>
        <begin position="9"/>
        <end position="91"/>
    </location>
</feature>
<dbReference type="PANTHER" id="PTHR10615:SF217">
    <property type="entry name" value="HISTONE ACETYLTRANSFERASE"/>
    <property type="match status" value="1"/>
</dbReference>
<dbReference type="Gene3D" id="3.30.60.60">
    <property type="entry name" value="N-acetyl transferase-like"/>
    <property type="match status" value="1"/>
</dbReference>
<dbReference type="Proteomes" id="UP000076858">
    <property type="component" value="Unassembled WGS sequence"/>
</dbReference>
<dbReference type="SUPFAM" id="SSF55729">
    <property type="entry name" value="Acyl-CoA N-acyltransferases (Nat)"/>
    <property type="match status" value="1"/>
</dbReference>
<keyword evidence="5" id="KW-1017">Isopeptide bond</keyword>
<evidence type="ECO:0000259" key="21">
    <source>
        <dbReference type="PROSITE" id="PS50016"/>
    </source>
</evidence>
<comment type="caution">
    <text evidence="26">The sequence shown here is derived from an EMBL/GenBank/DDBJ whole genome shotgun (WGS) entry which is preliminary data.</text>
</comment>
<dbReference type="EMBL" id="LRGB01003123">
    <property type="protein sequence ID" value="KZS04407.1"/>
    <property type="molecule type" value="Genomic_DNA"/>
</dbReference>
<keyword evidence="27" id="KW-1185">Reference proteome</keyword>
<dbReference type="STRING" id="35525.A0A164LT69"/>
<dbReference type="Pfam" id="PF01853">
    <property type="entry name" value="MOZ_SAS"/>
    <property type="match status" value="1"/>
</dbReference>
<evidence type="ECO:0000259" key="24">
    <source>
        <dbReference type="PROSITE" id="PS51726"/>
    </source>
</evidence>
<feature type="compositionally biased region" description="Polar residues" evidence="20">
    <location>
        <begin position="704"/>
        <end position="727"/>
    </location>
</feature>
<dbReference type="GO" id="GO:0000786">
    <property type="term" value="C:nucleosome"/>
    <property type="evidence" value="ECO:0007669"/>
    <property type="project" value="InterPro"/>
</dbReference>
<dbReference type="CDD" id="cd15526">
    <property type="entry name" value="PHD1_MOZ_d4"/>
    <property type="match status" value="1"/>
</dbReference>
<dbReference type="PANTHER" id="PTHR10615">
    <property type="entry name" value="HISTONE ACETYLTRANSFERASE"/>
    <property type="match status" value="1"/>
</dbReference>
<dbReference type="InterPro" id="IPR048589">
    <property type="entry name" value="SAMD1-like_WH"/>
</dbReference>
<evidence type="ECO:0000256" key="8">
    <source>
        <dbReference type="ARBA" id="ARBA00022723"/>
    </source>
</evidence>
<dbReference type="GO" id="GO:0005634">
    <property type="term" value="C:nucleus"/>
    <property type="evidence" value="ECO:0007669"/>
    <property type="project" value="UniProtKB-SubCell"/>
</dbReference>
<dbReference type="InterPro" id="IPR050603">
    <property type="entry name" value="MYST_HAT"/>
</dbReference>
<dbReference type="FunFam" id="3.30.60.60:FF:000002">
    <property type="entry name" value="Histone acetyltransferase"/>
    <property type="match status" value="1"/>
</dbReference>
<proteinExistence type="inferred from homology"/>
<dbReference type="GO" id="GO:0003712">
    <property type="term" value="F:transcription coregulator activity"/>
    <property type="evidence" value="ECO:0007669"/>
    <property type="project" value="TreeGrafter"/>
</dbReference>
<comment type="subcellular location">
    <subcellularLocation>
        <location evidence="1">Nucleus</location>
    </subcellularLocation>
</comment>
<reference evidence="26 27" key="1">
    <citation type="submission" date="2016-03" db="EMBL/GenBank/DDBJ databases">
        <title>EvidentialGene: Evidence-directed Construction of Genes on Genomes.</title>
        <authorList>
            <person name="Gilbert D.G."/>
            <person name="Choi J.-H."/>
            <person name="Mockaitis K."/>
            <person name="Colbourne J."/>
            <person name="Pfrender M."/>
        </authorList>
    </citation>
    <scope>NUCLEOTIDE SEQUENCE [LARGE SCALE GENOMIC DNA]</scope>
    <source>
        <strain evidence="26 27">Xinb3</strain>
        <tissue evidence="26">Complete organism</tissue>
    </source>
</reference>
<keyword evidence="9" id="KW-0677">Repeat</keyword>
<evidence type="ECO:0000256" key="14">
    <source>
        <dbReference type="ARBA" id="ARBA00022990"/>
    </source>
</evidence>
<dbReference type="InterPro" id="IPR019787">
    <property type="entry name" value="Znf_PHD-finger"/>
</dbReference>
<keyword evidence="16" id="KW-0539">Nucleus</keyword>
<keyword evidence="14" id="KW-0007">Acetylation</keyword>
<dbReference type="GO" id="GO:0008270">
    <property type="term" value="F:zinc ion binding"/>
    <property type="evidence" value="ECO:0007669"/>
    <property type="project" value="UniProtKB-KW"/>
</dbReference>
<dbReference type="InterPro" id="IPR013083">
    <property type="entry name" value="Znf_RING/FYVE/PHD"/>
</dbReference>
<evidence type="ECO:0000313" key="26">
    <source>
        <dbReference type="EMBL" id="KZS04407.1"/>
    </source>
</evidence>
<organism evidence="26 27">
    <name type="scientific">Daphnia magna</name>
    <dbReference type="NCBI Taxonomy" id="35525"/>
    <lineage>
        <taxon>Eukaryota</taxon>
        <taxon>Metazoa</taxon>
        <taxon>Ecdysozoa</taxon>
        <taxon>Arthropoda</taxon>
        <taxon>Crustacea</taxon>
        <taxon>Branchiopoda</taxon>
        <taxon>Diplostraca</taxon>
        <taxon>Cladocera</taxon>
        <taxon>Anomopoda</taxon>
        <taxon>Daphniidae</taxon>
        <taxon>Daphnia</taxon>
    </lineage>
</organism>
<dbReference type="PROSITE" id="PS50016">
    <property type="entry name" value="ZF_PHD_2"/>
    <property type="match status" value="2"/>
</dbReference>
<feature type="region of interest" description="Disordered" evidence="20">
    <location>
        <begin position="695"/>
        <end position="778"/>
    </location>
</feature>
<feature type="compositionally biased region" description="Acidic residues" evidence="20">
    <location>
        <begin position="360"/>
        <end position="369"/>
    </location>
</feature>
<dbReference type="InterPro" id="IPR002717">
    <property type="entry name" value="HAT_MYST-type"/>
</dbReference>
<evidence type="ECO:0000256" key="20">
    <source>
        <dbReference type="SAM" id="MobiDB-lite"/>
    </source>
</evidence>
<feature type="region of interest" description="Disordered" evidence="20">
    <location>
        <begin position="169"/>
        <end position="222"/>
    </location>
</feature>
<dbReference type="OrthoDB" id="6363058at2759"/>
<feature type="compositionally biased region" description="Basic residues" evidence="20">
    <location>
        <begin position="729"/>
        <end position="751"/>
    </location>
</feature>
<evidence type="ECO:0000256" key="10">
    <source>
        <dbReference type="ARBA" id="ARBA00022771"/>
    </source>
</evidence>